<reference evidence="13 14" key="1">
    <citation type="submission" date="2018-06" db="EMBL/GenBank/DDBJ databases">
        <title>Genomic Encyclopedia of Archaeal and Bacterial Type Strains, Phase II (KMG-II): from individual species to whole genera.</title>
        <authorList>
            <person name="Goeker M."/>
        </authorList>
    </citation>
    <scope>NUCLEOTIDE SEQUENCE [LARGE SCALE GENOMIC DNA]</scope>
    <source>
        <strain evidence="13 14">DSM 24464</strain>
    </source>
</reference>
<accession>A0A327RQI5</accession>
<evidence type="ECO:0000313" key="13">
    <source>
        <dbReference type="EMBL" id="RAJ18222.1"/>
    </source>
</evidence>
<dbReference type="Pfam" id="PF00593">
    <property type="entry name" value="TonB_dep_Rec_b-barrel"/>
    <property type="match status" value="1"/>
</dbReference>
<feature type="signal peptide" evidence="10">
    <location>
        <begin position="1"/>
        <end position="23"/>
    </location>
</feature>
<dbReference type="Pfam" id="PF13715">
    <property type="entry name" value="CarbopepD_reg_2"/>
    <property type="match status" value="1"/>
</dbReference>
<evidence type="ECO:0000256" key="9">
    <source>
        <dbReference type="RuleBase" id="RU003357"/>
    </source>
</evidence>
<feature type="chain" id="PRO_5016282731" evidence="10">
    <location>
        <begin position="24"/>
        <end position="1008"/>
    </location>
</feature>
<evidence type="ECO:0000256" key="4">
    <source>
        <dbReference type="ARBA" id="ARBA00022692"/>
    </source>
</evidence>
<evidence type="ECO:0000256" key="10">
    <source>
        <dbReference type="SAM" id="SignalP"/>
    </source>
</evidence>
<dbReference type="NCBIfam" id="TIGR04056">
    <property type="entry name" value="OMP_RagA_SusC"/>
    <property type="match status" value="1"/>
</dbReference>
<dbReference type="InterPro" id="IPR036942">
    <property type="entry name" value="Beta-barrel_TonB_sf"/>
</dbReference>
<keyword evidence="4 8" id="KW-0812">Transmembrane</keyword>
<dbReference type="EMBL" id="QLLO01000001">
    <property type="protein sequence ID" value="RAJ18222.1"/>
    <property type="molecule type" value="Genomic_DNA"/>
</dbReference>
<dbReference type="GO" id="GO:0009279">
    <property type="term" value="C:cell outer membrane"/>
    <property type="evidence" value="ECO:0007669"/>
    <property type="project" value="UniProtKB-SubCell"/>
</dbReference>
<dbReference type="Pfam" id="PF07715">
    <property type="entry name" value="Plug"/>
    <property type="match status" value="1"/>
</dbReference>
<keyword evidence="10" id="KW-0732">Signal</keyword>
<evidence type="ECO:0000256" key="1">
    <source>
        <dbReference type="ARBA" id="ARBA00004571"/>
    </source>
</evidence>
<comment type="caution">
    <text evidence="13">The sequence shown here is derived from an EMBL/GenBank/DDBJ whole genome shotgun (WGS) entry which is preliminary data.</text>
</comment>
<dbReference type="RefSeq" id="WP_111658842.1">
    <property type="nucleotide sequence ID" value="NZ_QLLO01000001.1"/>
</dbReference>
<dbReference type="InterPro" id="IPR008969">
    <property type="entry name" value="CarboxyPept-like_regulatory"/>
</dbReference>
<dbReference type="InterPro" id="IPR039426">
    <property type="entry name" value="TonB-dep_rcpt-like"/>
</dbReference>
<dbReference type="AlphaFoldDB" id="A0A327RQI5"/>
<dbReference type="Gene3D" id="2.60.40.1120">
    <property type="entry name" value="Carboxypeptidase-like, regulatory domain"/>
    <property type="match status" value="1"/>
</dbReference>
<feature type="domain" description="TonB-dependent receptor plug" evidence="12">
    <location>
        <begin position="115"/>
        <end position="242"/>
    </location>
</feature>
<dbReference type="SUPFAM" id="SSF56935">
    <property type="entry name" value="Porins"/>
    <property type="match status" value="1"/>
</dbReference>
<dbReference type="NCBIfam" id="TIGR04057">
    <property type="entry name" value="SusC_RagA_signa"/>
    <property type="match status" value="1"/>
</dbReference>
<evidence type="ECO:0000259" key="12">
    <source>
        <dbReference type="Pfam" id="PF07715"/>
    </source>
</evidence>
<dbReference type="InterPro" id="IPR000531">
    <property type="entry name" value="Beta-barrel_TonB"/>
</dbReference>
<feature type="domain" description="TonB-dependent receptor-like beta-barrel" evidence="11">
    <location>
        <begin position="394"/>
        <end position="962"/>
    </location>
</feature>
<dbReference type="InterPro" id="IPR037066">
    <property type="entry name" value="Plug_dom_sf"/>
</dbReference>
<evidence type="ECO:0000256" key="2">
    <source>
        <dbReference type="ARBA" id="ARBA00022448"/>
    </source>
</evidence>
<evidence type="ECO:0000256" key="5">
    <source>
        <dbReference type="ARBA" id="ARBA00023077"/>
    </source>
</evidence>
<organism evidence="13 14">
    <name type="scientific">Olleya aquimaris</name>
    <dbReference type="NCBI Taxonomy" id="639310"/>
    <lineage>
        <taxon>Bacteria</taxon>
        <taxon>Pseudomonadati</taxon>
        <taxon>Bacteroidota</taxon>
        <taxon>Flavobacteriia</taxon>
        <taxon>Flavobacteriales</taxon>
        <taxon>Flavobacteriaceae</taxon>
    </lineage>
</organism>
<keyword evidence="13" id="KW-0675">Receptor</keyword>
<dbReference type="Proteomes" id="UP000248703">
    <property type="component" value="Unassembled WGS sequence"/>
</dbReference>
<evidence type="ECO:0000256" key="7">
    <source>
        <dbReference type="ARBA" id="ARBA00023237"/>
    </source>
</evidence>
<keyword evidence="14" id="KW-1185">Reference proteome</keyword>
<comment type="subcellular location">
    <subcellularLocation>
        <location evidence="1 8">Cell outer membrane</location>
        <topology evidence="1 8">Multi-pass membrane protein</topology>
    </subcellularLocation>
</comment>
<dbReference type="SUPFAM" id="SSF49464">
    <property type="entry name" value="Carboxypeptidase regulatory domain-like"/>
    <property type="match status" value="1"/>
</dbReference>
<evidence type="ECO:0000259" key="11">
    <source>
        <dbReference type="Pfam" id="PF00593"/>
    </source>
</evidence>
<comment type="similarity">
    <text evidence="8 9">Belongs to the TonB-dependent receptor family.</text>
</comment>
<dbReference type="PROSITE" id="PS52016">
    <property type="entry name" value="TONB_DEPENDENT_REC_3"/>
    <property type="match status" value="1"/>
</dbReference>
<evidence type="ECO:0000256" key="3">
    <source>
        <dbReference type="ARBA" id="ARBA00022452"/>
    </source>
</evidence>
<dbReference type="Gene3D" id="2.170.130.10">
    <property type="entry name" value="TonB-dependent receptor, plug domain"/>
    <property type="match status" value="1"/>
</dbReference>
<keyword evidence="7 8" id="KW-0998">Cell outer membrane</keyword>
<sequence length="1008" mass="108361">MKNKLLKRIILPILLVCGSFVYAQTSVSGVVSDATGPLFGVNVIVKGTSNGAQTDFDGNYTINNVSSNDVLVFSYVGFSTQEVQINNLTTINVVLEEDAAQLDEVVIIGYGTASVKDATGSVDVVGEKDFNRGVTTSPEQLLQGRTAGVQVTTSSGEPGASASIRIRGASSVRSGNDPLYVIDGVPFNNSSNSPGSSTGNISGTTSAKNPLNFINSDDIESISILKDASATAIYGSRAANGVIIITTKSGKRGEGKLNYSFTTTTSTVANSYDLLSSSAFASANPAADAGSSVNAFDEITRSAPTSQHNLSYSGGSEKGKYRVSLGLLNQEGIIENTGLDKYTLNTNISQKFFDDFIEVSASVTASQINSEATALSESIGAEGDLMTSALKWNPTQSFYNADGTYFQPSDNQRNPLAFLDYFSDDSETTKLFGNVKAAINFTDNLKYEFTYGFDRTSTYRGIGASRLLNTNNTLDRGFASVQNSRFSNQLITNTLSYNKDVSEDFNINAVIGHTYEKYEGGGESLVLRDFDFDDQNFYLENIFAAETIDRNGYASASYDPVARAVGFVPISLQSYFARGIFNYKGKYILTATVRADGSSRFGGNNKYGYFPSIAAAWKIHEEGFLPESINELKLRAGWGQTGNQQFNAEASKDVFVPQDGGGVTRLNIGNPDLKWETSTQINLGVDFELYDGVVSGNIDYFRKNTGDLLFRLPVSQPGPVGSFTWSNFDDEIVNSGVEIGLNFKAIENDNFTLDVGGNISFLKNEINGKDAFANFGTPTGFASGQGLSGENLQLLYDGQPLYAFYLPVFEGFDSSGSPVYADTNGDGVVDTNFDQPGGGSDRAFVGDPNPNINIGLYLRASYKDWDFIANGYGAYGHQIYNNTANALFNASALNRGENVITSVVGNGEDPSSSPIVSTRFLESGDFFRLSNASIGYTLNGDKLGKIGQYLSSARISLTGQNLFIITPYSGFDPEVNTNKQVNGVPSFGIEYSGYPRARSFSLGLNLNF</sequence>
<dbReference type="InterPro" id="IPR023997">
    <property type="entry name" value="TonB-dep_OMP_SusC/RagA_CS"/>
</dbReference>
<dbReference type="OrthoDB" id="9768177at2"/>
<evidence type="ECO:0000256" key="6">
    <source>
        <dbReference type="ARBA" id="ARBA00023136"/>
    </source>
</evidence>
<keyword evidence="6 8" id="KW-0472">Membrane</keyword>
<evidence type="ECO:0000313" key="14">
    <source>
        <dbReference type="Proteomes" id="UP000248703"/>
    </source>
</evidence>
<keyword evidence="5 9" id="KW-0798">TonB box</keyword>
<proteinExistence type="inferred from homology"/>
<dbReference type="Gene3D" id="2.40.170.20">
    <property type="entry name" value="TonB-dependent receptor, beta-barrel domain"/>
    <property type="match status" value="1"/>
</dbReference>
<dbReference type="FunFam" id="2.170.130.10:FF:000008">
    <property type="entry name" value="SusC/RagA family TonB-linked outer membrane protein"/>
    <property type="match status" value="1"/>
</dbReference>
<dbReference type="InterPro" id="IPR012910">
    <property type="entry name" value="Plug_dom"/>
</dbReference>
<protein>
    <submittedName>
        <fullName evidence="13">Iron complex outermembrane receptor protein</fullName>
    </submittedName>
</protein>
<keyword evidence="3 8" id="KW-1134">Transmembrane beta strand</keyword>
<evidence type="ECO:0000256" key="8">
    <source>
        <dbReference type="PROSITE-ProRule" id="PRU01360"/>
    </source>
</evidence>
<name>A0A327RQI5_9FLAO</name>
<gene>
    <name evidence="13" type="ORF">LY08_00498</name>
</gene>
<keyword evidence="2 8" id="KW-0813">Transport</keyword>
<dbReference type="InterPro" id="IPR023996">
    <property type="entry name" value="TonB-dep_OMP_SusC/RagA"/>
</dbReference>